<dbReference type="Proteomes" id="UP001596058">
    <property type="component" value="Unassembled WGS sequence"/>
</dbReference>
<dbReference type="InterPro" id="IPR002225">
    <property type="entry name" value="3Beta_OHSteriod_DH/Estase"/>
</dbReference>
<proteinExistence type="predicted"/>
<protein>
    <submittedName>
        <fullName evidence="2">NAD-dependent epimerase/dehydratase family protein</fullName>
    </submittedName>
</protein>
<dbReference type="PANTHER" id="PTHR48079:SF6">
    <property type="entry name" value="NAD(P)-BINDING DOMAIN-CONTAINING PROTEIN-RELATED"/>
    <property type="match status" value="1"/>
</dbReference>
<gene>
    <name evidence="2" type="ORF">ACFPZ3_14295</name>
</gene>
<dbReference type="PANTHER" id="PTHR48079">
    <property type="entry name" value="PROTEIN YEEZ"/>
    <property type="match status" value="1"/>
</dbReference>
<dbReference type="Gene3D" id="3.40.50.720">
    <property type="entry name" value="NAD(P)-binding Rossmann-like Domain"/>
    <property type="match status" value="1"/>
</dbReference>
<sequence length="328" mass="35124">MKVLVTGGGGFVGSAVCRMLVARGDEVFALNRSRYPDLAAYGVAQIAGDVRDGEVVLAAVRGCDAVVHCAAAAGIWGPARLYEEVNVGGTVNVLKACLRARVGRLVHTSSPSVVFDGRDLDGVDESVPYARRFLAHYPRTKAIAERLVLGANSDLLGTVALRPHLVWGPGDPHFLPRLMKAARRGTFALPRAPGKRIDAVYVDNAAEAHLLALDAIAPGSDVSGRAYFIGQGEPITHDRWVNALLAAAGMPAVTRRVPAWSAHMAARAVEGAYRVARVRAEPPITRLLVRQATTAHWFDLSAARHDLGYVPRVGMIEGMKRLQEHLSA</sequence>
<dbReference type="RefSeq" id="WP_379514546.1">
    <property type="nucleotide sequence ID" value="NZ_JBHSPA010000017.1"/>
</dbReference>
<name>A0ABW1CI22_9ACTN</name>
<feature type="domain" description="3-beta hydroxysteroid dehydrogenase/isomerase" evidence="1">
    <location>
        <begin position="4"/>
        <end position="252"/>
    </location>
</feature>
<reference evidence="3" key="1">
    <citation type="journal article" date="2019" name="Int. J. Syst. Evol. Microbiol.">
        <title>The Global Catalogue of Microorganisms (GCM) 10K type strain sequencing project: providing services to taxonomists for standard genome sequencing and annotation.</title>
        <authorList>
            <consortium name="The Broad Institute Genomics Platform"/>
            <consortium name="The Broad Institute Genome Sequencing Center for Infectious Disease"/>
            <person name="Wu L."/>
            <person name="Ma J."/>
        </authorList>
    </citation>
    <scope>NUCLEOTIDE SEQUENCE [LARGE SCALE GENOMIC DNA]</scope>
    <source>
        <strain evidence="3">CCUG 53903</strain>
    </source>
</reference>
<dbReference type="Pfam" id="PF01073">
    <property type="entry name" value="3Beta_HSD"/>
    <property type="match status" value="1"/>
</dbReference>
<dbReference type="InterPro" id="IPR051783">
    <property type="entry name" value="NAD(P)-dependent_oxidoreduct"/>
</dbReference>
<evidence type="ECO:0000259" key="1">
    <source>
        <dbReference type="Pfam" id="PF01073"/>
    </source>
</evidence>
<dbReference type="EMBL" id="JBHSPA010000017">
    <property type="protein sequence ID" value="MFC5825027.1"/>
    <property type="molecule type" value="Genomic_DNA"/>
</dbReference>
<keyword evidence="3" id="KW-1185">Reference proteome</keyword>
<accession>A0ABW1CI22</accession>
<comment type="caution">
    <text evidence="2">The sequence shown here is derived from an EMBL/GenBank/DDBJ whole genome shotgun (WGS) entry which is preliminary data.</text>
</comment>
<organism evidence="2 3">
    <name type="scientific">Nonomuraea insulae</name>
    <dbReference type="NCBI Taxonomy" id="1616787"/>
    <lineage>
        <taxon>Bacteria</taxon>
        <taxon>Bacillati</taxon>
        <taxon>Actinomycetota</taxon>
        <taxon>Actinomycetes</taxon>
        <taxon>Streptosporangiales</taxon>
        <taxon>Streptosporangiaceae</taxon>
        <taxon>Nonomuraea</taxon>
    </lineage>
</organism>
<evidence type="ECO:0000313" key="3">
    <source>
        <dbReference type="Proteomes" id="UP001596058"/>
    </source>
</evidence>
<dbReference type="InterPro" id="IPR036291">
    <property type="entry name" value="NAD(P)-bd_dom_sf"/>
</dbReference>
<dbReference type="SUPFAM" id="SSF51735">
    <property type="entry name" value="NAD(P)-binding Rossmann-fold domains"/>
    <property type="match status" value="1"/>
</dbReference>
<evidence type="ECO:0000313" key="2">
    <source>
        <dbReference type="EMBL" id="MFC5825027.1"/>
    </source>
</evidence>